<name>A0A1M7P5G1_9BACI</name>
<reference evidence="6 7" key="1">
    <citation type="submission" date="2016-11" db="EMBL/GenBank/DDBJ databases">
        <authorList>
            <person name="Jaros S."/>
            <person name="Januszkiewicz K."/>
            <person name="Wedrychowicz H."/>
        </authorList>
    </citation>
    <scope>NUCLEOTIDE SEQUENCE [LARGE SCALE GENOMIC DNA]</scope>
    <source>
        <strain evidence="6 7">CGMCC 1.10681</strain>
    </source>
</reference>
<dbReference type="STRING" id="1027249.SAMN05216179_2009"/>
<dbReference type="Gene3D" id="3.40.50.10420">
    <property type="entry name" value="NagB/RpiA/CoA transferase-like"/>
    <property type="match status" value="1"/>
</dbReference>
<dbReference type="InterPro" id="IPR002698">
    <property type="entry name" value="FTHF_cligase"/>
</dbReference>
<dbReference type="AlphaFoldDB" id="A0A1M7P5G1"/>
<keyword evidence="5" id="KW-0460">Magnesium</keyword>
<proteinExistence type="inferred from homology"/>
<keyword evidence="5" id="KW-0479">Metal-binding</keyword>
<evidence type="ECO:0000256" key="3">
    <source>
        <dbReference type="ARBA" id="ARBA00022840"/>
    </source>
</evidence>
<organism evidence="6 7">
    <name type="scientific">Gracilibacillus kekensis</name>
    <dbReference type="NCBI Taxonomy" id="1027249"/>
    <lineage>
        <taxon>Bacteria</taxon>
        <taxon>Bacillati</taxon>
        <taxon>Bacillota</taxon>
        <taxon>Bacilli</taxon>
        <taxon>Bacillales</taxon>
        <taxon>Bacillaceae</taxon>
        <taxon>Gracilibacillus</taxon>
    </lineage>
</organism>
<dbReference type="GO" id="GO:0030272">
    <property type="term" value="F:5-formyltetrahydrofolate cyclo-ligase activity"/>
    <property type="evidence" value="ECO:0007669"/>
    <property type="project" value="UniProtKB-EC"/>
</dbReference>
<dbReference type="GO" id="GO:0046872">
    <property type="term" value="F:metal ion binding"/>
    <property type="evidence" value="ECO:0007669"/>
    <property type="project" value="UniProtKB-KW"/>
</dbReference>
<dbReference type="PANTHER" id="PTHR23407:SF1">
    <property type="entry name" value="5-FORMYLTETRAHYDROFOLATE CYCLO-LIGASE"/>
    <property type="match status" value="1"/>
</dbReference>
<keyword evidence="2 4" id="KW-0547">Nucleotide-binding</keyword>
<feature type="binding site" evidence="4">
    <location>
        <begin position="135"/>
        <end position="143"/>
    </location>
    <ligand>
        <name>ATP</name>
        <dbReference type="ChEBI" id="CHEBI:30616"/>
    </ligand>
</feature>
<dbReference type="PANTHER" id="PTHR23407">
    <property type="entry name" value="ATPASE INHIBITOR/5-FORMYLTETRAHYDROFOLATE CYCLO-LIGASE"/>
    <property type="match status" value="1"/>
</dbReference>
<dbReference type="PIRSF" id="PIRSF006806">
    <property type="entry name" value="FTHF_cligase"/>
    <property type="match status" value="1"/>
</dbReference>
<dbReference type="NCBIfam" id="TIGR02727">
    <property type="entry name" value="MTHFS_bact"/>
    <property type="match status" value="1"/>
</dbReference>
<sequence length="191" mass="22442">MINKMEKQQLRKEILLKWKNSSKRMEIQHSIYKRLFHLNIWENANIIGLTHSKDTEWDTTRLIEKAWDQKKTITIPKSNSDTNTMKFYQYAPGDRLEITRKNIKEPIESSNKFVEKDRHDLIIVPGVAFSKDGYRIGYGGGYYDRYLADYLGPTLSLAADFQMQPFLTKESHDIPVQFIVTNFGTIYCQHT</sequence>
<comment type="catalytic activity">
    <reaction evidence="5">
        <text>(6S)-5-formyl-5,6,7,8-tetrahydrofolate + ATP = (6R)-5,10-methenyltetrahydrofolate + ADP + phosphate</text>
        <dbReference type="Rhea" id="RHEA:10488"/>
        <dbReference type="ChEBI" id="CHEBI:30616"/>
        <dbReference type="ChEBI" id="CHEBI:43474"/>
        <dbReference type="ChEBI" id="CHEBI:57455"/>
        <dbReference type="ChEBI" id="CHEBI:57457"/>
        <dbReference type="ChEBI" id="CHEBI:456216"/>
        <dbReference type="EC" id="6.3.3.2"/>
    </reaction>
</comment>
<evidence type="ECO:0000256" key="4">
    <source>
        <dbReference type="PIRSR" id="PIRSR006806-1"/>
    </source>
</evidence>
<gene>
    <name evidence="6" type="ORF">SAMN05216179_2009</name>
</gene>
<dbReference type="InterPro" id="IPR037171">
    <property type="entry name" value="NagB/RpiA_transferase-like"/>
</dbReference>
<comment type="similarity">
    <text evidence="1 5">Belongs to the 5-formyltetrahydrofolate cyclo-ligase family.</text>
</comment>
<dbReference type="InterPro" id="IPR024185">
    <property type="entry name" value="FTHF_cligase-like_sf"/>
</dbReference>
<keyword evidence="3 4" id="KW-0067">ATP-binding</keyword>
<dbReference type="GO" id="GO:0005524">
    <property type="term" value="F:ATP binding"/>
    <property type="evidence" value="ECO:0007669"/>
    <property type="project" value="UniProtKB-KW"/>
</dbReference>
<dbReference type="Proteomes" id="UP000184184">
    <property type="component" value="Unassembled WGS sequence"/>
</dbReference>
<keyword evidence="6" id="KW-0436">Ligase</keyword>
<dbReference type="SUPFAM" id="SSF100950">
    <property type="entry name" value="NagB/RpiA/CoA transferase-like"/>
    <property type="match status" value="1"/>
</dbReference>
<evidence type="ECO:0000313" key="6">
    <source>
        <dbReference type="EMBL" id="SHN11829.1"/>
    </source>
</evidence>
<dbReference type="RefSeq" id="WP_211619569.1">
    <property type="nucleotide sequence ID" value="NZ_FRCZ01000003.1"/>
</dbReference>
<keyword evidence="7" id="KW-1185">Reference proteome</keyword>
<dbReference type="Pfam" id="PF01812">
    <property type="entry name" value="5-FTHF_cyc-lig"/>
    <property type="match status" value="1"/>
</dbReference>
<dbReference type="GO" id="GO:0009396">
    <property type="term" value="P:folic acid-containing compound biosynthetic process"/>
    <property type="evidence" value="ECO:0007669"/>
    <property type="project" value="TreeGrafter"/>
</dbReference>
<evidence type="ECO:0000256" key="2">
    <source>
        <dbReference type="ARBA" id="ARBA00022741"/>
    </source>
</evidence>
<evidence type="ECO:0000256" key="1">
    <source>
        <dbReference type="ARBA" id="ARBA00010638"/>
    </source>
</evidence>
<dbReference type="EC" id="6.3.3.2" evidence="5"/>
<feature type="binding site" evidence="4">
    <location>
        <position position="56"/>
    </location>
    <ligand>
        <name>substrate</name>
    </ligand>
</feature>
<dbReference type="GO" id="GO:0035999">
    <property type="term" value="P:tetrahydrofolate interconversion"/>
    <property type="evidence" value="ECO:0007669"/>
    <property type="project" value="TreeGrafter"/>
</dbReference>
<comment type="cofactor">
    <cofactor evidence="5">
        <name>Mg(2+)</name>
        <dbReference type="ChEBI" id="CHEBI:18420"/>
    </cofactor>
</comment>
<protein>
    <recommendedName>
        <fullName evidence="5">5-formyltetrahydrofolate cyclo-ligase</fullName>
        <ecNumber evidence="5">6.3.3.2</ecNumber>
    </recommendedName>
</protein>
<evidence type="ECO:0000313" key="7">
    <source>
        <dbReference type="Proteomes" id="UP000184184"/>
    </source>
</evidence>
<feature type="binding site" evidence="4">
    <location>
        <begin position="7"/>
        <end position="11"/>
    </location>
    <ligand>
        <name>ATP</name>
        <dbReference type="ChEBI" id="CHEBI:30616"/>
    </ligand>
</feature>
<accession>A0A1M7P5G1</accession>
<dbReference type="EMBL" id="FRCZ01000003">
    <property type="protein sequence ID" value="SHN11829.1"/>
    <property type="molecule type" value="Genomic_DNA"/>
</dbReference>
<evidence type="ECO:0000256" key="5">
    <source>
        <dbReference type="RuleBase" id="RU361279"/>
    </source>
</evidence>